<reference evidence="2" key="2">
    <citation type="submission" date="2015-01" db="EMBL/GenBank/DDBJ databases">
        <title>Evolutionary Origins and Diversification of the Mycorrhizal Mutualists.</title>
        <authorList>
            <consortium name="DOE Joint Genome Institute"/>
            <consortium name="Mycorrhizal Genomics Consortium"/>
            <person name="Kohler A."/>
            <person name="Kuo A."/>
            <person name="Nagy L.G."/>
            <person name="Floudas D."/>
            <person name="Copeland A."/>
            <person name="Barry K.W."/>
            <person name="Cichocki N."/>
            <person name="Veneault-Fourrey C."/>
            <person name="LaButti K."/>
            <person name="Lindquist E.A."/>
            <person name="Lipzen A."/>
            <person name="Lundell T."/>
            <person name="Morin E."/>
            <person name="Murat C."/>
            <person name="Riley R."/>
            <person name="Ohm R."/>
            <person name="Sun H."/>
            <person name="Tunlid A."/>
            <person name="Henrissat B."/>
            <person name="Grigoriev I.V."/>
            <person name="Hibbett D.S."/>
            <person name="Martin F."/>
        </authorList>
    </citation>
    <scope>NUCLEOTIDE SEQUENCE [LARGE SCALE GENOMIC DNA]</scope>
    <source>
        <strain evidence="2">441</strain>
    </source>
</reference>
<gene>
    <name evidence="1" type="ORF">PISMIDRAFT_687396</name>
</gene>
<dbReference type="HOGENOM" id="CLU_2419085_0_0_1"/>
<accession>A0A0C9YMZ0</accession>
<organism evidence="1 2">
    <name type="scientific">Pisolithus microcarpus 441</name>
    <dbReference type="NCBI Taxonomy" id="765257"/>
    <lineage>
        <taxon>Eukaryota</taxon>
        <taxon>Fungi</taxon>
        <taxon>Dikarya</taxon>
        <taxon>Basidiomycota</taxon>
        <taxon>Agaricomycotina</taxon>
        <taxon>Agaricomycetes</taxon>
        <taxon>Agaricomycetidae</taxon>
        <taxon>Boletales</taxon>
        <taxon>Sclerodermatineae</taxon>
        <taxon>Pisolithaceae</taxon>
        <taxon>Pisolithus</taxon>
    </lineage>
</organism>
<dbReference type="Gene3D" id="3.40.50.300">
    <property type="entry name" value="P-loop containing nucleotide triphosphate hydrolases"/>
    <property type="match status" value="1"/>
</dbReference>
<keyword evidence="2" id="KW-1185">Reference proteome</keyword>
<proteinExistence type="predicted"/>
<dbReference type="InterPro" id="IPR027417">
    <property type="entry name" value="P-loop_NTPase"/>
</dbReference>
<evidence type="ECO:0000313" key="2">
    <source>
        <dbReference type="Proteomes" id="UP000054018"/>
    </source>
</evidence>
<reference evidence="1 2" key="1">
    <citation type="submission" date="2014-04" db="EMBL/GenBank/DDBJ databases">
        <authorList>
            <consortium name="DOE Joint Genome Institute"/>
            <person name="Kuo A."/>
            <person name="Kohler A."/>
            <person name="Costa M.D."/>
            <person name="Nagy L.G."/>
            <person name="Floudas D."/>
            <person name="Copeland A."/>
            <person name="Barry K.W."/>
            <person name="Cichocki N."/>
            <person name="Veneault-Fourrey C."/>
            <person name="LaButti K."/>
            <person name="Lindquist E.A."/>
            <person name="Lipzen A."/>
            <person name="Lundell T."/>
            <person name="Morin E."/>
            <person name="Murat C."/>
            <person name="Sun H."/>
            <person name="Tunlid A."/>
            <person name="Henrissat B."/>
            <person name="Grigoriev I.V."/>
            <person name="Hibbett D.S."/>
            <person name="Martin F."/>
            <person name="Nordberg H.P."/>
            <person name="Cantor M.N."/>
            <person name="Hua S.X."/>
        </authorList>
    </citation>
    <scope>NUCLEOTIDE SEQUENCE [LARGE SCALE GENOMIC DNA]</scope>
    <source>
        <strain evidence="1 2">441</strain>
    </source>
</reference>
<protein>
    <submittedName>
        <fullName evidence="1">Unplaced genomic scaffold scaffold_213, whole genome shotgun sequence</fullName>
    </submittedName>
</protein>
<dbReference type="AlphaFoldDB" id="A0A0C9YMZ0"/>
<sequence length="85" mass="9971">MMDFQVLGEIALWLTAIYDKNIELNGVLYFHPISDDIIIETVSRNYNIFKEMCGKDYFKNVIFVTTMWDEVSEEVGSEREQDLPV</sequence>
<evidence type="ECO:0000313" key="1">
    <source>
        <dbReference type="EMBL" id="KIK15284.1"/>
    </source>
</evidence>
<dbReference type="OrthoDB" id="2652593at2759"/>
<dbReference type="Proteomes" id="UP000054018">
    <property type="component" value="Unassembled WGS sequence"/>
</dbReference>
<dbReference type="EMBL" id="KN833897">
    <property type="protein sequence ID" value="KIK15284.1"/>
    <property type="molecule type" value="Genomic_DNA"/>
</dbReference>
<dbReference type="STRING" id="765257.A0A0C9YMZ0"/>
<name>A0A0C9YMZ0_9AGAM</name>